<proteinExistence type="predicted"/>
<comment type="caution">
    <text evidence="5">The sequence shown here is derived from an EMBL/GenBank/DDBJ whole genome shotgun (WGS) entry which is preliminary data.</text>
</comment>
<dbReference type="Pfam" id="PF07719">
    <property type="entry name" value="TPR_2"/>
    <property type="match status" value="1"/>
</dbReference>
<dbReference type="InterPro" id="IPR019734">
    <property type="entry name" value="TPR_rpt"/>
</dbReference>
<dbReference type="EMBL" id="JACHGJ010000004">
    <property type="protein sequence ID" value="MBB6480825.1"/>
    <property type="molecule type" value="Genomic_DNA"/>
</dbReference>
<protein>
    <submittedName>
        <fullName evidence="5">Tetratricopeptide (TPR) repeat protein</fullName>
    </submittedName>
</protein>
<dbReference type="InterPro" id="IPR013105">
    <property type="entry name" value="TPR_2"/>
</dbReference>
<keyword evidence="6" id="KW-1185">Reference proteome</keyword>
<evidence type="ECO:0000256" key="1">
    <source>
        <dbReference type="ARBA" id="ARBA00022737"/>
    </source>
</evidence>
<evidence type="ECO:0000313" key="6">
    <source>
        <dbReference type="Proteomes" id="UP000587760"/>
    </source>
</evidence>
<evidence type="ECO:0000256" key="4">
    <source>
        <dbReference type="SAM" id="MobiDB-lite"/>
    </source>
</evidence>
<keyword evidence="2 3" id="KW-0802">TPR repeat</keyword>
<evidence type="ECO:0000256" key="2">
    <source>
        <dbReference type="ARBA" id="ARBA00022803"/>
    </source>
</evidence>
<dbReference type="SMART" id="SM00028">
    <property type="entry name" value="TPR"/>
    <property type="match status" value="1"/>
</dbReference>
<sequence length="319" mass="36707">MDAQINLALDYFGQGDYEKAISLLEAVLIIDPENERAADLLVSVRELYRMERELSKTNNTDDEEFTAQRPDFSVNPTRDEETDPQEDEELNKPDFSINEEDDLVQPEETRSRFELIVSPSLVYTWDVGEEGEVFPSVGTYSASVSSEMNYYFSKWNRIVGISGGYSLLLLDPEWGSFADARLHVVDALITFRTFFQEEVDSKTVLRIGAGYRGYYAGGYNFYTLNKGWLNGFNMGVNLEGPLLYLFRSNEGLKKFIMGIDMNLLFFPEMNTLNLFDFKIEARLQFDHFSAGLHFGAYSVITPDESKYIWMNGINFRFRL</sequence>
<organism evidence="5 6">
    <name type="scientific">Spirochaeta isovalerica</name>
    <dbReference type="NCBI Taxonomy" id="150"/>
    <lineage>
        <taxon>Bacteria</taxon>
        <taxon>Pseudomonadati</taxon>
        <taxon>Spirochaetota</taxon>
        <taxon>Spirochaetia</taxon>
        <taxon>Spirochaetales</taxon>
        <taxon>Spirochaetaceae</taxon>
        <taxon>Spirochaeta</taxon>
    </lineage>
</organism>
<dbReference type="Gene3D" id="1.25.40.10">
    <property type="entry name" value="Tetratricopeptide repeat domain"/>
    <property type="match status" value="1"/>
</dbReference>
<keyword evidence="1" id="KW-0677">Repeat</keyword>
<gene>
    <name evidence="5" type="ORF">HNR50_002498</name>
</gene>
<dbReference type="PROSITE" id="PS50005">
    <property type="entry name" value="TPR"/>
    <property type="match status" value="1"/>
</dbReference>
<feature type="region of interest" description="Disordered" evidence="4">
    <location>
        <begin position="55"/>
        <end position="108"/>
    </location>
</feature>
<reference evidence="5 6" key="1">
    <citation type="submission" date="2020-08" db="EMBL/GenBank/DDBJ databases">
        <title>Genomic Encyclopedia of Type Strains, Phase IV (KMG-IV): sequencing the most valuable type-strain genomes for metagenomic binning, comparative biology and taxonomic classification.</title>
        <authorList>
            <person name="Goeker M."/>
        </authorList>
    </citation>
    <scope>NUCLEOTIDE SEQUENCE [LARGE SCALE GENOMIC DNA]</scope>
    <source>
        <strain evidence="5 6">DSM 2461</strain>
    </source>
</reference>
<evidence type="ECO:0000313" key="5">
    <source>
        <dbReference type="EMBL" id="MBB6480825.1"/>
    </source>
</evidence>
<evidence type="ECO:0000256" key="3">
    <source>
        <dbReference type="PROSITE-ProRule" id="PRU00339"/>
    </source>
</evidence>
<dbReference type="SUPFAM" id="SSF48452">
    <property type="entry name" value="TPR-like"/>
    <property type="match status" value="1"/>
</dbReference>
<accession>A0A841RA86</accession>
<dbReference type="AlphaFoldDB" id="A0A841RA86"/>
<dbReference type="InterPro" id="IPR011990">
    <property type="entry name" value="TPR-like_helical_dom_sf"/>
</dbReference>
<dbReference type="Proteomes" id="UP000587760">
    <property type="component" value="Unassembled WGS sequence"/>
</dbReference>
<feature type="repeat" description="TPR" evidence="3">
    <location>
        <begin position="3"/>
        <end position="34"/>
    </location>
</feature>
<name>A0A841RA86_9SPIO</name>
<feature type="compositionally biased region" description="Acidic residues" evidence="4">
    <location>
        <begin position="80"/>
        <end position="89"/>
    </location>
</feature>
<dbReference type="RefSeq" id="WP_184747083.1">
    <property type="nucleotide sequence ID" value="NZ_JACHGJ010000004.1"/>
</dbReference>